<evidence type="ECO:0000313" key="1">
    <source>
        <dbReference type="EMBL" id="HHP67256.1"/>
    </source>
</evidence>
<dbReference type="EMBL" id="DRYK01000013">
    <property type="protein sequence ID" value="HHP67256.1"/>
    <property type="molecule type" value="Genomic_DNA"/>
</dbReference>
<comment type="caution">
    <text evidence="1">The sequence shown here is derived from an EMBL/GenBank/DDBJ whole genome shotgun (WGS) entry which is preliminary data.</text>
</comment>
<name>A0A7J3XX67_9CREN</name>
<organism evidence="1">
    <name type="scientific">Thermogladius calderae</name>
    <dbReference type="NCBI Taxonomy" id="1200300"/>
    <lineage>
        <taxon>Archaea</taxon>
        <taxon>Thermoproteota</taxon>
        <taxon>Thermoprotei</taxon>
        <taxon>Desulfurococcales</taxon>
        <taxon>Desulfurococcaceae</taxon>
        <taxon>Thermogladius</taxon>
    </lineage>
</organism>
<proteinExistence type="predicted"/>
<gene>
    <name evidence="1" type="ORF">ENM60_00420</name>
</gene>
<sequence length="169" mass="18342">MAGSLRLTLYVDAVSELHLPKLARLLESKGFRVKTLPPVSLQASIVIGLGGAGEVVSRIRDIASSNYLRGVCFELSAKLSKCPCSRNIVKVRGWTLCSDTYDNMQLYVKCGERGGLVMVALTGSIRDLTSPPHSIFTVCRSAEEAGALVELVEKALNTFTSYVKSFINE</sequence>
<accession>A0A7J3XX67</accession>
<dbReference type="AlphaFoldDB" id="A0A7J3XX67"/>
<protein>
    <submittedName>
        <fullName evidence="1">Uncharacterized protein</fullName>
    </submittedName>
</protein>
<reference evidence="1" key="1">
    <citation type="journal article" date="2020" name="mSystems">
        <title>Genome- and Community-Level Interaction Insights into Carbon Utilization and Element Cycling Functions of Hydrothermarchaeota in Hydrothermal Sediment.</title>
        <authorList>
            <person name="Zhou Z."/>
            <person name="Liu Y."/>
            <person name="Xu W."/>
            <person name="Pan J."/>
            <person name="Luo Z.H."/>
            <person name="Li M."/>
        </authorList>
    </citation>
    <scope>NUCLEOTIDE SEQUENCE [LARGE SCALE GENOMIC DNA]</scope>
    <source>
        <strain evidence="1">SpSt-110</strain>
    </source>
</reference>